<reference evidence="1 2" key="1">
    <citation type="journal article" date="2023" name="Life. Sci Alliance">
        <title>Evolutionary insights into 3D genome organization and epigenetic landscape of Vigna mungo.</title>
        <authorList>
            <person name="Junaid A."/>
            <person name="Singh B."/>
            <person name="Bhatia S."/>
        </authorList>
    </citation>
    <scope>NUCLEOTIDE SEQUENCE [LARGE SCALE GENOMIC DNA]</scope>
    <source>
        <strain evidence="1">Urdbean</strain>
    </source>
</reference>
<evidence type="ECO:0000313" key="2">
    <source>
        <dbReference type="Proteomes" id="UP001374535"/>
    </source>
</evidence>
<protein>
    <submittedName>
        <fullName evidence="1">Uncharacterized protein</fullName>
    </submittedName>
</protein>
<dbReference type="EMBL" id="CP144696">
    <property type="protein sequence ID" value="WVZ13092.1"/>
    <property type="molecule type" value="Genomic_DNA"/>
</dbReference>
<proteinExistence type="predicted"/>
<organism evidence="1 2">
    <name type="scientific">Vigna mungo</name>
    <name type="common">Black gram</name>
    <name type="synonym">Phaseolus mungo</name>
    <dbReference type="NCBI Taxonomy" id="3915"/>
    <lineage>
        <taxon>Eukaryota</taxon>
        <taxon>Viridiplantae</taxon>
        <taxon>Streptophyta</taxon>
        <taxon>Embryophyta</taxon>
        <taxon>Tracheophyta</taxon>
        <taxon>Spermatophyta</taxon>
        <taxon>Magnoliopsida</taxon>
        <taxon>eudicotyledons</taxon>
        <taxon>Gunneridae</taxon>
        <taxon>Pentapetalae</taxon>
        <taxon>rosids</taxon>
        <taxon>fabids</taxon>
        <taxon>Fabales</taxon>
        <taxon>Fabaceae</taxon>
        <taxon>Papilionoideae</taxon>
        <taxon>50 kb inversion clade</taxon>
        <taxon>NPAAA clade</taxon>
        <taxon>indigoferoid/millettioid clade</taxon>
        <taxon>Phaseoleae</taxon>
        <taxon>Vigna</taxon>
    </lineage>
</organism>
<dbReference type="Proteomes" id="UP001374535">
    <property type="component" value="Chromosome 5"/>
</dbReference>
<gene>
    <name evidence="1" type="ORF">V8G54_017622</name>
</gene>
<evidence type="ECO:0000313" key="1">
    <source>
        <dbReference type="EMBL" id="WVZ13092.1"/>
    </source>
</evidence>
<dbReference type="AlphaFoldDB" id="A0AAQ3NPT5"/>
<sequence length="104" mass="12318">MPTIRSTTHRLIQPFDHRIYQTHCTLFSNSRESFLCSQGHPLPPRHHCRKIAEPPRMRLEQSSLSTSLYFYLCSLRRQLESKLHTCMLLHWSPENTEQQTSDPI</sequence>
<name>A0AAQ3NPT5_VIGMU</name>
<accession>A0AAQ3NPT5</accession>
<keyword evidence="2" id="KW-1185">Reference proteome</keyword>